<dbReference type="PANTHER" id="PTHR42648">
    <property type="entry name" value="TRANSPOSASE, PUTATIVE-RELATED"/>
    <property type="match status" value="1"/>
</dbReference>
<keyword evidence="3" id="KW-0064">Aspartyl protease</keyword>
<dbReference type="SUPFAM" id="SSF57756">
    <property type="entry name" value="Retrovirus zinc finger-like domains"/>
    <property type="match status" value="1"/>
</dbReference>
<feature type="domain" description="CCHC-type" evidence="7">
    <location>
        <begin position="155"/>
        <end position="170"/>
    </location>
</feature>
<dbReference type="InterPro" id="IPR012337">
    <property type="entry name" value="RNaseH-like_sf"/>
</dbReference>
<gene>
    <name evidence="9" type="ORF">FSB_LOCUS57027</name>
</gene>
<dbReference type="GO" id="GO:0015074">
    <property type="term" value="P:DNA integration"/>
    <property type="evidence" value="ECO:0007669"/>
    <property type="project" value="InterPro"/>
</dbReference>
<dbReference type="InterPro" id="IPR043502">
    <property type="entry name" value="DNA/RNA_pol_sf"/>
</dbReference>
<dbReference type="AlphaFoldDB" id="A0A2N9IXR2"/>
<dbReference type="PROSITE" id="PS50994">
    <property type="entry name" value="INTEGRASE"/>
    <property type="match status" value="1"/>
</dbReference>
<dbReference type="Pfam" id="PF00098">
    <property type="entry name" value="zf-CCHC"/>
    <property type="match status" value="1"/>
</dbReference>
<dbReference type="Pfam" id="PF22936">
    <property type="entry name" value="Pol_BBD"/>
    <property type="match status" value="1"/>
</dbReference>
<evidence type="ECO:0000256" key="3">
    <source>
        <dbReference type="ARBA" id="ARBA00022750"/>
    </source>
</evidence>
<evidence type="ECO:0000259" key="7">
    <source>
        <dbReference type="PROSITE" id="PS50158"/>
    </source>
</evidence>
<sequence length="1074" mass="122406">MHNDLIGEFEEYPTAQELWKALKHLRAMSTMIRELKTAGNNLTDEQQVQAVIRSLPSSWETMSQNMTHNEYIKSFDDVARHLELEAERLEAAKPNGSVYMAETNSHRASRPKRKSPDYTSGQVQPSGPVPKKAKTTKRSTRGKRGSKKDKSKLACYNCGKKEHFTRECTEPKKVTTNPISRCVFVTNHVMIAYSTLVWTIDSATIDHVARDHVGFVEFRRIPIGSRNIAVGNRASVEVLGIGTYKLDLQGGRTLLLHDVLYAPEIRRNLLSLLVLLRLEGFMVLNIDYYNHDGSIFLLTSPDDESNSSIVWHARLGHIGQDRMARLAREGLIGNLTKVTLPTCEYCLVGMSKRKPFGKAIRASFPLQLIHSDICGPMNVRARHGGSYFITFIDDFTQYGHVYLISHKSEALDCFRRYGIMRQLMMPRTPQQNGVAERRNRTLLEMVRSIMAQANLPISYWGDAILTAAYILNRVPSKLVPSTSYELWTSKKPDLSNLRPWGSAGFVHDTSHKYGKLGPKGKKCIFIRYSEHSKGYVLIGEQPDGSITEVESRDVDFIENEFLSRGEVDKDLTLYEMIDPNEGGPSSLVENQEEILETPRDSGSDLQLSGSAPLEENLQQPQPCRSKRGSVPRCRFEIEGEAFMVSSQDDEEPRTVQEALSSSANDEWMKAMDDEMESMRTNQVWDLVDLPPGRKAIGNKWVLKIKRKADGSIERYKARLVAKGYTQKEGVDYEETFSLVVRFVSVRLILAIVANLNLELYQMDVKTAFLNGELDEEIYMDQPIGFVAKGQERKMCKLKRSIYGLKQSSRQWYLRFHQAILLNGFTMIEEDHCVYTKRSKGSFIILSLYVDDILLAGNDAEMIITTKEWLSSNFEMKDMVRRFQSNPGVAHWKAVKRILRYLKGMMDYVLCYQGLDLRLIGYSDADWGSDLDERKSTSGYAFLLNNGAITWSSKKQPYIALSTMEAEYVACSAAVQEAVWLRRFFQHLEVVKDASDPVTIHCDSTAALVYAEDPKYYEKTKYIDIRYHCIRDMVTHKEVVLKHISTTRMIADPLTKPIGRDVFQAHVRSLRLRKL</sequence>
<dbReference type="InterPro" id="IPR025724">
    <property type="entry name" value="GAG-pre-integrase_dom"/>
</dbReference>
<evidence type="ECO:0000256" key="2">
    <source>
        <dbReference type="ARBA" id="ARBA00022723"/>
    </source>
</evidence>
<dbReference type="SUPFAM" id="SSF53098">
    <property type="entry name" value="Ribonuclease H-like"/>
    <property type="match status" value="1"/>
</dbReference>
<dbReference type="SUPFAM" id="SSF56672">
    <property type="entry name" value="DNA/RNA polymerases"/>
    <property type="match status" value="1"/>
</dbReference>
<dbReference type="InterPro" id="IPR054722">
    <property type="entry name" value="PolX-like_BBD"/>
</dbReference>
<dbReference type="GO" id="GO:0008270">
    <property type="term" value="F:zinc ion binding"/>
    <property type="evidence" value="ECO:0007669"/>
    <property type="project" value="UniProtKB-KW"/>
</dbReference>
<evidence type="ECO:0008006" key="10">
    <source>
        <dbReference type="Google" id="ProtNLM"/>
    </source>
</evidence>
<dbReference type="InterPro" id="IPR057670">
    <property type="entry name" value="SH3_retrovirus"/>
</dbReference>
<dbReference type="InterPro" id="IPR036397">
    <property type="entry name" value="RNaseH_sf"/>
</dbReference>
<dbReference type="EMBL" id="OIVN01006261">
    <property type="protein sequence ID" value="SPD29145.1"/>
    <property type="molecule type" value="Genomic_DNA"/>
</dbReference>
<name>A0A2N9IXR2_FAGSY</name>
<dbReference type="InterPro" id="IPR039537">
    <property type="entry name" value="Retrotran_Ty1/copia-like"/>
</dbReference>
<feature type="region of interest" description="Disordered" evidence="6">
    <location>
        <begin position="594"/>
        <end position="628"/>
    </location>
</feature>
<keyword evidence="4" id="KW-0378">Hydrolase</keyword>
<dbReference type="Pfam" id="PF25597">
    <property type="entry name" value="SH3_retrovirus"/>
    <property type="match status" value="1"/>
</dbReference>
<accession>A0A2N9IXR2</accession>
<dbReference type="Pfam" id="PF13976">
    <property type="entry name" value="gag_pre-integrs"/>
    <property type="match status" value="1"/>
</dbReference>
<evidence type="ECO:0000256" key="1">
    <source>
        <dbReference type="ARBA" id="ARBA00022670"/>
    </source>
</evidence>
<dbReference type="InterPro" id="IPR036875">
    <property type="entry name" value="Znf_CCHC_sf"/>
</dbReference>
<dbReference type="GO" id="GO:0003676">
    <property type="term" value="F:nucleic acid binding"/>
    <property type="evidence" value="ECO:0007669"/>
    <property type="project" value="InterPro"/>
</dbReference>
<evidence type="ECO:0000256" key="5">
    <source>
        <dbReference type="PROSITE-ProRule" id="PRU00047"/>
    </source>
</evidence>
<feature type="compositionally biased region" description="Basic residues" evidence="6">
    <location>
        <begin position="131"/>
        <end position="148"/>
    </location>
</feature>
<dbReference type="GO" id="GO:0006508">
    <property type="term" value="P:proteolysis"/>
    <property type="evidence" value="ECO:0007669"/>
    <property type="project" value="UniProtKB-KW"/>
</dbReference>
<reference evidence="9" key="1">
    <citation type="submission" date="2018-02" db="EMBL/GenBank/DDBJ databases">
        <authorList>
            <person name="Cohen D.B."/>
            <person name="Kent A.D."/>
        </authorList>
    </citation>
    <scope>NUCLEOTIDE SEQUENCE</scope>
</reference>
<feature type="domain" description="Integrase catalytic" evidence="8">
    <location>
        <begin position="297"/>
        <end position="491"/>
    </location>
</feature>
<dbReference type="Pfam" id="PF07727">
    <property type="entry name" value="RVT_2"/>
    <property type="match status" value="1"/>
</dbReference>
<evidence type="ECO:0000256" key="4">
    <source>
        <dbReference type="ARBA" id="ARBA00022801"/>
    </source>
</evidence>
<dbReference type="Gene3D" id="3.30.420.10">
    <property type="entry name" value="Ribonuclease H-like superfamily/Ribonuclease H"/>
    <property type="match status" value="2"/>
</dbReference>
<proteinExistence type="predicted"/>
<dbReference type="PANTHER" id="PTHR42648:SF27">
    <property type="entry name" value="RNA-DIRECTED DNA POLYMERASE"/>
    <property type="match status" value="1"/>
</dbReference>
<dbReference type="CDD" id="cd09272">
    <property type="entry name" value="RNase_HI_RT_Ty1"/>
    <property type="match status" value="1"/>
</dbReference>
<dbReference type="Pfam" id="PF14223">
    <property type="entry name" value="Retrotran_gag_2"/>
    <property type="match status" value="1"/>
</dbReference>
<feature type="region of interest" description="Disordered" evidence="6">
    <location>
        <begin position="95"/>
        <end position="148"/>
    </location>
</feature>
<evidence type="ECO:0000256" key="6">
    <source>
        <dbReference type="SAM" id="MobiDB-lite"/>
    </source>
</evidence>
<evidence type="ECO:0000313" key="9">
    <source>
        <dbReference type="EMBL" id="SPD29145.1"/>
    </source>
</evidence>
<dbReference type="GO" id="GO:0004190">
    <property type="term" value="F:aspartic-type endopeptidase activity"/>
    <property type="evidence" value="ECO:0007669"/>
    <property type="project" value="UniProtKB-KW"/>
</dbReference>
<keyword evidence="1" id="KW-0645">Protease</keyword>
<keyword evidence="2" id="KW-0479">Metal-binding</keyword>
<dbReference type="SMART" id="SM00343">
    <property type="entry name" value="ZnF_C2HC"/>
    <property type="match status" value="1"/>
</dbReference>
<dbReference type="InterPro" id="IPR013103">
    <property type="entry name" value="RVT_2"/>
</dbReference>
<keyword evidence="5" id="KW-0862">Zinc</keyword>
<dbReference type="Gene3D" id="4.10.60.10">
    <property type="entry name" value="Zinc finger, CCHC-type"/>
    <property type="match status" value="1"/>
</dbReference>
<dbReference type="PROSITE" id="PS50158">
    <property type="entry name" value="ZF_CCHC"/>
    <property type="match status" value="1"/>
</dbReference>
<evidence type="ECO:0000259" key="8">
    <source>
        <dbReference type="PROSITE" id="PS50994"/>
    </source>
</evidence>
<dbReference type="InterPro" id="IPR001878">
    <property type="entry name" value="Znf_CCHC"/>
</dbReference>
<protein>
    <recommendedName>
        <fullName evidence="10">Integrase catalytic domain-containing protein</fullName>
    </recommendedName>
</protein>
<organism evidence="9">
    <name type="scientific">Fagus sylvatica</name>
    <name type="common">Beechnut</name>
    <dbReference type="NCBI Taxonomy" id="28930"/>
    <lineage>
        <taxon>Eukaryota</taxon>
        <taxon>Viridiplantae</taxon>
        <taxon>Streptophyta</taxon>
        <taxon>Embryophyta</taxon>
        <taxon>Tracheophyta</taxon>
        <taxon>Spermatophyta</taxon>
        <taxon>Magnoliopsida</taxon>
        <taxon>eudicotyledons</taxon>
        <taxon>Gunneridae</taxon>
        <taxon>Pentapetalae</taxon>
        <taxon>rosids</taxon>
        <taxon>fabids</taxon>
        <taxon>Fagales</taxon>
        <taxon>Fagaceae</taxon>
        <taxon>Fagus</taxon>
    </lineage>
</organism>
<keyword evidence="5" id="KW-0863">Zinc-finger</keyword>
<dbReference type="InterPro" id="IPR001584">
    <property type="entry name" value="Integrase_cat-core"/>
</dbReference>